<name>A0ABQ3W5N0_9LACO</name>
<protein>
    <submittedName>
        <fullName evidence="1">Uncharacterized protein</fullName>
    </submittedName>
</protein>
<keyword evidence="2" id="KW-1185">Reference proteome</keyword>
<gene>
    <name evidence="1" type="ORF">YK48G_25940</name>
</gene>
<accession>A0ABQ3W5N0</accession>
<comment type="caution">
    <text evidence="1">The sequence shown here is derived from an EMBL/GenBank/DDBJ whole genome shotgun (WGS) entry which is preliminary data.</text>
</comment>
<evidence type="ECO:0000313" key="1">
    <source>
        <dbReference type="EMBL" id="GHP15169.1"/>
    </source>
</evidence>
<evidence type="ECO:0000313" key="2">
    <source>
        <dbReference type="Proteomes" id="UP000604765"/>
    </source>
</evidence>
<dbReference type="Proteomes" id="UP000604765">
    <property type="component" value="Unassembled WGS sequence"/>
</dbReference>
<sequence length="56" mass="6336">MSFMKEAGAKDFVSTSFLELNVESSSKEIIMTFELSEAKKQLAEMQKAIDGFRRSL</sequence>
<organism evidence="1 2">
    <name type="scientific">Lentilactobacillus fungorum</name>
    <dbReference type="NCBI Taxonomy" id="2201250"/>
    <lineage>
        <taxon>Bacteria</taxon>
        <taxon>Bacillati</taxon>
        <taxon>Bacillota</taxon>
        <taxon>Bacilli</taxon>
        <taxon>Lactobacillales</taxon>
        <taxon>Lactobacillaceae</taxon>
        <taxon>Lentilactobacillus</taxon>
    </lineage>
</organism>
<reference evidence="1 2" key="1">
    <citation type="journal article" date="2021" name="Int. J. Syst. Evol. Microbiol.">
        <title>Lentilactobacillus fungorum sp. nov., isolated from spent mushroom substrates.</title>
        <authorList>
            <person name="Tohno M."/>
            <person name="Tanizawa Y."/>
            <person name="Kojima Y."/>
            <person name="Sakamoto M."/>
            <person name="Ohkuma M."/>
            <person name="Kobayashi H."/>
        </authorList>
    </citation>
    <scope>NUCLEOTIDE SEQUENCE [LARGE SCALE GENOMIC DNA]</scope>
    <source>
        <strain evidence="1 2">YK48G</strain>
    </source>
</reference>
<dbReference type="EMBL" id="BNJR01000021">
    <property type="protein sequence ID" value="GHP15169.1"/>
    <property type="molecule type" value="Genomic_DNA"/>
</dbReference>
<proteinExistence type="predicted"/>